<dbReference type="Proteomes" id="UP000838756">
    <property type="component" value="Unassembled WGS sequence"/>
</dbReference>
<gene>
    <name evidence="1" type="primary">jg21046</name>
    <name evidence="1" type="ORF">PAEG_LOCUS17147</name>
</gene>
<organism evidence="1 2">
    <name type="scientific">Pararge aegeria aegeria</name>
    <dbReference type="NCBI Taxonomy" id="348720"/>
    <lineage>
        <taxon>Eukaryota</taxon>
        <taxon>Metazoa</taxon>
        <taxon>Ecdysozoa</taxon>
        <taxon>Arthropoda</taxon>
        <taxon>Hexapoda</taxon>
        <taxon>Insecta</taxon>
        <taxon>Pterygota</taxon>
        <taxon>Neoptera</taxon>
        <taxon>Endopterygota</taxon>
        <taxon>Lepidoptera</taxon>
        <taxon>Glossata</taxon>
        <taxon>Ditrysia</taxon>
        <taxon>Papilionoidea</taxon>
        <taxon>Nymphalidae</taxon>
        <taxon>Satyrinae</taxon>
        <taxon>Satyrini</taxon>
        <taxon>Parargina</taxon>
        <taxon>Pararge</taxon>
    </lineage>
</organism>
<proteinExistence type="predicted"/>
<reference evidence="1" key="1">
    <citation type="submission" date="2022-03" db="EMBL/GenBank/DDBJ databases">
        <authorList>
            <person name="Lindestad O."/>
        </authorList>
    </citation>
    <scope>NUCLEOTIDE SEQUENCE</scope>
</reference>
<keyword evidence="2" id="KW-1185">Reference proteome</keyword>
<dbReference type="OrthoDB" id="407509at2759"/>
<accession>A0A8S4RUX3</accession>
<evidence type="ECO:0000313" key="2">
    <source>
        <dbReference type="Proteomes" id="UP000838756"/>
    </source>
</evidence>
<protein>
    <submittedName>
        <fullName evidence="1">Jg21046 protein</fullName>
    </submittedName>
</protein>
<dbReference type="AlphaFoldDB" id="A0A8S4RUX3"/>
<name>A0A8S4RUX3_9NEOP</name>
<sequence>MLRTHNPVRYKEANHRIKLGWAAFGKLRDIFASKIPQCLKTKVFDHCVLPVMCNGSETWSLTMGLIRRFRVTQRAMERAMLRVSLRDRIRNEEIRRRTRVTYKAQRVG</sequence>
<comment type="caution">
    <text evidence="1">The sequence shown here is derived from an EMBL/GenBank/DDBJ whole genome shotgun (WGS) entry which is preliminary data.</text>
</comment>
<evidence type="ECO:0000313" key="1">
    <source>
        <dbReference type="EMBL" id="CAH2240572.1"/>
    </source>
</evidence>
<dbReference type="EMBL" id="CAKXAJ010025534">
    <property type="protein sequence ID" value="CAH2240572.1"/>
    <property type="molecule type" value="Genomic_DNA"/>
</dbReference>